<name>A0A8S5RIP8_9VIRU</name>
<reference evidence="1" key="1">
    <citation type="journal article" date="2021" name="Proc. Natl. Acad. Sci. U.S.A.">
        <title>A Catalog of Tens of Thousands of Viruses from Human Metagenomes Reveals Hidden Associations with Chronic Diseases.</title>
        <authorList>
            <person name="Tisza M.J."/>
            <person name="Buck C.B."/>
        </authorList>
    </citation>
    <scope>NUCLEOTIDE SEQUENCE</scope>
    <source>
        <strain evidence="1">CtML55</strain>
    </source>
</reference>
<evidence type="ECO:0000313" key="1">
    <source>
        <dbReference type="EMBL" id="DAE31043.1"/>
    </source>
</evidence>
<organism evidence="1">
    <name type="scientific">virus sp. ctML55</name>
    <dbReference type="NCBI Taxonomy" id="2827627"/>
    <lineage>
        <taxon>Viruses</taxon>
    </lineage>
</organism>
<sequence length="199" mass="24423">MNVKEYLTSKKYGSLRYKLSYFFHSKIPFLSPGWNEYRNPWYHWWKARKYFKRPKAHFLFRKNFWTFGLPIRRDYYSPVIDIGFHALGWKDKWDSPRHEWDPMICITFFRTWHLLWIFNWATKHKKDSITGSMATWEAILDYTRYDKSLSYVVDNHIWSYDRDGEKVYISIVPNMTREGLNKYSDESKHTEKDTEIGGW</sequence>
<proteinExistence type="predicted"/>
<dbReference type="EMBL" id="BK059105">
    <property type="protein sequence ID" value="DAE31043.1"/>
    <property type="molecule type" value="Genomic_DNA"/>
</dbReference>
<accession>A0A8S5RIP8</accession>
<protein>
    <submittedName>
        <fullName evidence="1">Uncharacterized protein</fullName>
    </submittedName>
</protein>